<dbReference type="EMBL" id="MWWT01000001">
    <property type="protein sequence ID" value="OZG54785.1"/>
    <property type="molecule type" value="Genomic_DNA"/>
</dbReference>
<name>A0A1Y2SZW4_9BIFI</name>
<keyword evidence="3" id="KW-0808">Transferase</keyword>
<dbReference type="EMBL" id="NEKC01000012">
    <property type="protein sequence ID" value="OTA28732.1"/>
    <property type="molecule type" value="Genomic_DNA"/>
</dbReference>
<proteinExistence type="predicted"/>
<evidence type="ECO:0000256" key="1">
    <source>
        <dbReference type="SAM" id="MobiDB-lite"/>
    </source>
</evidence>
<evidence type="ECO:0000259" key="2">
    <source>
        <dbReference type="Pfam" id="PF13224"/>
    </source>
</evidence>
<feature type="domain" description="DUF4032" evidence="2">
    <location>
        <begin position="251"/>
        <end position="413"/>
    </location>
</feature>
<sequence length="455" mass="51666">MVDPRLSNATSKTEESAADQAEPQTLNITAATANPRLFTLPWSLPLVKWSQDLIVNLPRGISRHVVRFVRVGDHIDAMKEISYRSAVKEYEMLRSLEKIDVPSVKPIGVVAGRRNAKGEPLEAILVTEQLKFSLPYRALFARNLRADTADRLIDALAVLLVRLHLQGFYWGDVSLSNVLFLRDADNFSAVLVDAETGALYANLTDGQREYDIDLARTNIIGELMDLHSGNLLPSEVDEIEVGNRLADRYHELWDALTGMSSFAPDEMWKIEQRVNRLNDLGFDVDELEMTTTDDGTRINVRPRVVDAGYASNKLLRLTGLDVQESQARRLLNDIDAYRTSTWRQGDELEVVATDWMREVFEPTVRRIPPEYRMQIEPAQFFHEVLNHRWMMAEKIGHDVSTPEAVDDYIETELREYDMDPDAIQSILDEADSGVMDEFGDYHAEDDPDAAVWASE</sequence>
<dbReference type="Pfam" id="PF13224">
    <property type="entry name" value="DUF4032"/>
    <property type="match status" value="1"/>
</dbReference>
<dbReference type="RefSeq" id="WP_086106894.1">
    <property type="nucleotide sequence ID" value="NZ_JBHLWS010000010.1"/>
</dbReference>
<dbReference type="InterPro" id="IPR011009">
    <property type="entry name" value="Kinase-like_dom_sf"/>
</dbReference>
<dbReference type="STRING" id="1160091.B9T39_05895"/>
<feature type="region of interest" description="Disordered" evidence="1">
    <location>
        <begin position="1"/>
        <end position="24"/>
    </location>
</feature>
<evidence type="ECO:0000313" key="5">
    <source>
        <dbReference type="Proteomes" id="UP000243540"/>
    </source>
</evidence>
<keyword evidence="3" id="KW-0418">Kinase</keyword>
<reference evidence="4 6" key="1">
    <citation type="journal article" date="2017" name="BMC Genomics">
        <title>Comparative genomic and phylogenomic analyses of the Bifidobacteriaceae family.</title>
        <authorList>
            <person name="Lugli G.A."/>
            <person name="Milani C."/>
            <person name="Turroni F."/>
            <person name="Duranti S."/>
            <person name="Mancabelli L."/>
            <person name="Mangifesta M."/>
            <person name="Ferrario C."/>
            <person name="Modesto M."/>
            <person name="Mattarelli P."/>
            <person name="Jiri K."/>
            <person name="van Sinderen D."/>
            <person name="Ventura M."/>
        </authorList>
    </citation>
    <scope>NUCLEOTIDE SEQUENCE [LARGE SCALE GENOMIC DNA]</scope>
    <source>
        <strain evidence="4 6">DSM 24762</strain>
    </source>
</reference>
<evidence type="ECO:0000313" key="6">
    <source>
        <dbReference type="Proteomes" id="UP000243657"/>
    </source>
</evidence>
<reference evidence="3 5" key="2">
    <citation type="submission" date="2017-04" db="EMBL/GenBank/DDBJ databases">
        <title>Draft genome sequences of Alloscardovia macacae UMA81211 and UMA81212 isolated from the feces of a rhesus macaque (Macaca mulatta).</title>
        <authorList>
            <person name="Albert K."/>
            <person name="Sela D.A."/>
        </authorList>
    </citation>
    <scope>NUCLEOTIDE SEQUENCE [LARGE SCALE GENOMIC DNA]</scope>
    <source>
        <strain evidence="3 5">UMA81212</strain>
    </source>
</reference>
<evidence type="ECO:0000313" key="3">
    <source>
        <dbReference type="EMBL" id="OTA28732.1"/>
    </source>
</evidence>
<dbReference type="SUPFAM" id="SSF56112">
    <property type="entry name" value="Protein kinase-like (PK-like)"/>
    <property type="match status" value="1"/>
</dbReference>
<organism evidence="3 5">
    <name type="scientific">Alloscardovia macacae</name>
    <dbReference type="NCBI Taxonomy" id="1160091"/>
    <lineage>
        <taxon>Bacteria</taxon>
        <taxon>Bacillati</taxon>
        <taxon>Actinomycetota</taxon>
        <taxon>Actinomycetes</taxon>
        <taxon>Bifidobacteriales</taxon>
        <taxon>Bifidobacteriaceae</taxon>
        <taxon>Alloscardovia</taxon>
    </lineage>
</organism>
<keyword evidence="6" id="KW-1185">Reference proteome</keyword>
<gene>
    <name evidence="4" type="ORF">ALMA_0110</name>
    <name evidence="3" type="ORF">B9T39_05895</name>
</gene>
<dbReference type="Proteomes" id="UP000243540">
    <property type="component" value="Unassembled WGS sequence"/>
</dbReference>
<accession>A0A1Y2SZW4</accession>
<dbReference type="Pfam" id="PF06293">
    <property type="entry name" value="Kdo"/>
    <property type="match status" value="1"/>
</dbReference>
<evidence type="ECO:0000313" key="4">
    <source>
        <dbReference type="EMBL" id="OZG54785.1"/>
    </source>
</evidence>
<dbReference type="GO" id="GO:0016301">
    <property type="term" value="F:kinase activity"/>
    <property type="evidence" value="ECO:0007669"/>
    <property type="project" value="UniProtKB-KW"/>
</dbReference>
<protein>
    <submittedName>
        <fullName evidence="3">Lipopolysaccharide kinase</fullName>
    </submittedName>
</protein>
<dbReference type="Proteomes" id="UP000243657">
    <property type="component" value="Unassembled WGS sequence"/>
</dbReference>
<dbReference type="AlphaFoldDB" id="A0A1Y2SZW4"/>
<comment type="caution">
    <text evidence="3">The sequence shown here is derived from an EMBL/GenBank/DDBJ whole genome shotgun (WGS) entry which is preliminary data.</text>
</comment>
<dbReference type="InterPro" id="IPR025111">
    <property type="entry name" value="DUF4032"/>
</dbReference>